<name>C6LGG4_9FIRM</name>
<dbReference type="RefSeq" id="WP_006862509.1">
    <property type="nucleotide sequence ID" value="NZ_ACCL02000012.1"/>
</dbReference>
<evidence type="ECO:0000313" key="3">
    <source>
        <dbReference type="Proteomes" id="UP000005561"/>
    </source>
</evidence>
<organism evidence="2 3">
    <name type="scientific">Marvinbryantia formatexigens DSM 14469</name>
    <dbReference type="NCBI Taxonomy" id="478749"/>
    <lineage>
        <taxon>Bacteria</taxon>
        <taxon>Bacillati</taxon>
        <taxon>Bacillota</taxon>
        <taxon>Clostridia</taxon>
        <taxon>Lachnospirales</taxon>
        <taxon>Lachnospiraceae</taxon>
        <taxon>Marvinbryantia</taxon>
    </lineage>
</organism>
<gene>
    <name evidence="2" type="ORF">BRYFOR_07724</name>
</gene>
<keyword evidence="3" id="KW-1185">Reference proteome</keyword>
<evidence type="ECO:0000256" key="1">
    <source>
        <dbReference type="SAM" id="Phobius"/>
    </source>
</evidence>
<sequence length="350" mass="40718">MLSEKEKFLTNKRQCVDRRGRIGINNHSPFKQILKVTGVIILIWLAIAVIISYVSVLKMEPYLDSSEYGYEAVSAIVTTVSSIWSSMVSGVATAAITVFGVWWSIKNDREMHENEQSVEHMPCIKMQMSFCASKDYEYDDEPYITLGIRPSLETIHLFENFFSDEKTKKELEEELPEEYLNYYKEGARIIKTNKYKKSNERVFIRNNTRRAVQLPKIDRDELDYESSKCVCVGLLLKNKGTGGAFLDCIVDQTNGQVWNYRKLLEVDGYCELNVIVEDNMFGEVDFSTEFQDLVGNRYHQRYQLEILHLHSARARGRLYGDTNYVDIWESKSDYPMLMISESVKRTRKEK</sequence>
<dbReference type="EMBL" id="ACCL02000012">
    <property type="protein sequence ID" value="EET60164.1"/>
    <property type="molecule type" value="Genomic_DNA"/>
</dbReference>
<dbReference type="Proteomes" id="UP000005561">
    <property type="component" value="Unassembled WGS sequence"/>
</dbReference>
<comment type="caution">
    <text evidence="2">The sequence shown here is derived from an EMBL/GenBank/DDBJ whole genome shotgun (WGS) entry which is preliminary data.</text>
</comment>
<keyword evidence="1" id="KW-0812">Transmembrane</keyword>
<reference evidence="2" key="1">
    <citation type="submission" date="2009-07" db="EMBL/GenBank/DDBJ databases">
        <authorList>
            <person name="Weinstock G."/>
            <person name="Sodergren E."/>
            <person name="Clifton S."/>
            <person name="Fulton L."/>
            <person name="Fulton B."/>
            <person name="Courtney L."/>
            <person name="Fronick C."/>
            <person name="Harrison M."/>
            <person name="Strong C."/>
            <person name="Farmer C."/>
            <person name="Delahaunty K."/>
            <person name="Markovic C."/>
            <person name="Hall O."/>
            <person name="Minx P."/>
            <person name="Tomlinson C."/>
            <person name="Mitreva M."/>
            <person name="Nelson J."/>
            <person name="Hou S."/>
            <person name="Wollam A."/>
            <person name="Pepin K.H."/>
            <person name="Johnson M."/>
            <person name="Bhonagiri V."/>
            <person name="Nash W.E."/>
            <person name="Warren W."/>
            <person name="Chinwalla A."/>
            <person name="Mardis E.R."/>
            <person name="Wilson R.K."/>
        </authorList>
    </citation>
    <scope>NUCLEOTIDE SEQUENCE [LARGE SCALE GENOMIC DNA]</scope>
    <source>
        <strain evidence="2">DSM 14469</strain>
    </source>
</reference>
<keyword evidence="1" id="KW-0472">Membrane</keyword>
<dbReference type="AlphaFoldDB" id="C6LGG4"/>
<keyword evidence="1" id="KW-1133">Transmembrane helix</keyword>
<feature type="transmembrane region" description="Helical" evidence="1">
    <location>
        <begin position="36"/>
        <end position="56"/>
    </location>
</feature>
<protein>
    <submittedName>
        <fullName evidence="2">Uncharacterized protein</fullName>
    </submittedName>
</protein>
<proteinExistence type="predicted"/>
<feature type="transmembrane region" description="Helical" evidence="1">
    <location>
        <begin position="76"/>
        <end position="103"/>
    </location>
</feature>
<accession>C6LGG4</accession>
<evidence type="ECO:0000313" key="2">
    <source>
        <dbReference type="EMBL" id="EET60164.1"/>
    </source>
</evidence>